<accession>A0A8J7I8N5</accession>
<sequence length="245" mass="28178">MRSLSALELLNIWEWGHNQPSWSRAIKLLSSACPETSIDMLTQLSLGQRDAMLLTLREWTFGSQLVSQVTCPSCGEVLELDFDIAEMRLASLSIESVEKYRFELADYQVSFRLPNSLDMIAIAEYKQPEIAQEILLERCILEVVCDGKYLPFQQLPSHTRDVIIAQMAQVDPQANVSIDISCSACNHQWRSLFDIVSFFWSEINAWAFRVLREVHTLATAYSWREAEILAMSPRRRQLYLDMVAH</sequence>
<keyword evidence="2" id="KW-1185">Reference proteome</keyword>
<dbReference type="AlphaFoldDB" id="A0A8J7I8N5"/>
<dbReference type="RefSeq" id="WP_214436818.1">
    <property type="nucleotide sequence ID" value="NZ_CAWPUQ010000253.1"/>
</dbReference>
<evidence type="ECO:0000313" key="1">
    <source>
        <dbReference type="EMBL" id="MBH8578146.1"/>
    </source>
</evidence>
<dbReference type="EMBL" id="JAECZA010000314">
    <property type="protein sequence ID" value="MBH8578146.1"/>
    <property type="molecule type" value="Genomic_DNA"/>
</dbReference>
<name>A0A8J7I8N5_9NOST</name>
<proteinExistence type="predicted"/>
<comment type="caution">
    <text evidence="1">The sequence shown here is derived from an EMBL/GenBank/DDBJ whole genome shotgun (WGS) entry which is preliminary data.</text>
</comment>
<organism evidence="1 2">
    <name type="scientific">Dendronalium phyllosphericum CENA369</name>
    <dbReference type="NCBI Taxonomy" id="1725256"/>
    <lineage>
        <taxon>Bacteria</taxon>
        <taxon>Bacillati</taxon>
        <taxon>Cyanobacteriota</taxon>
        <taxon>Cyanophyceae</taxon>
        <taxon>Nostocales</taxon>
        <taxon>Nostocaceae</taxon>
        <taxon>Dendronalium</taxon>
        <taxon>Dendronalium phyllosphericum</taxon>
    </lineage>
</organism>
<dbReference type="InterPro" id="IPR024364">
    <property type="entry name" value="Baseplate_phage_T4-like"/>
</dbReference>
<evidence type="ECO:0000313" key="2">
    <source>
        <dbReference type="Proteomes" id="UP000662314"/>
    </source>
</evidence>
<gene>
    <name evidence="1" type="ORF">I8752_35420</name>
</gene>
<reference evidence="1 2" key="1">
    <citation type="journal article" date="2021" name="Int. J. Syst. Evol. Microbiol.">
        <title>Amazonocrinis nigriterrae gen. nov., sp. nov., Atlanticothrix silvestris gen. nov., sp. nov. and Dendronalium phyllosphericum gen. nov., sp. nov., nostocacean cyanobacteria from Brazilian environments.</title>
        <authorList>
            <person name="Alvarenga D.O."/>
            <person name="Andreote A.P.D."/>
            <person name="Branco L.H.Z."/>
            <person name="Delbaje E."/>
            <person name="Cruz R.B."/>
            <person name="Varani A.M."/>
            <person name="Fiore M.F."/>
        </authorList>
    </citation>
    <scope>NUCLEOTIDE SEQUENCE [LARGE SCALE GENOMIC DNA]</scope>
    <source>
        <strain evidence="1 2">CENA369</strain>
    </source>
</reference>
<protein>
    <submittedName>
        <fullName evidence="1">Phage baseplate protein</fullName>
    </submittedName>
</protein>
<dbReference type="Pfam" id="PF12322">
    <property type="entry name" value="T4_baseplate"/>
    <property type="match status" value="1"/>
</dbReference>
<dbReference type="Proteomes" id="UP000662314">
    <property type="component" value="Unassembled WGS sequence"/>
</dbReference>